<evidence type="ECO:0008006" key="4">
    <source>
        <dbReference type="Google" id="ProtNLM"/>
    </source>
</evidence>
<organism evidence="2 3">
    <name type="scientific">Bacillus paranthracis</name>
    <dbReference type="NCBI Taxonomy" id="2026186"/>
    <lineage>
        <taxon>Bacteria</taxon>
        <taxon>Bacillati</taxon>
        <taxon>Bacillota</taxon>
        <taxon>Bacilli</taxon>
        <taxon>Bacillales</taxon>
        <taxon>Bacillaceae</taxon>
        <taxon>Bacillus</taxon>
        <taxon>Bacillus cereus group</taxon>
    </lineage>
</organism>
<evidence type="ECO:0000313" key="3">
    <source>
        <dbReference type="Proteomes" id="UP001221092"/>
    </source>
</evidence>
<dbReference type="Proteomes" id="UP001221092">
    <property type="component" value="Chromosome"/>
</dbReference>
<accession>A0AAX3Q9Z2</accession>
<sequence>MKRKIAILSCILFFLLGIPLQTQALTFEKLPTVKNSEQWYVKIDKAQNTAPGSQQPKKGVFDTYSVFVKNIGKDVQNTTIEIYRNESDAKTSYFLFSDTRNGLFKHTSRFTHENVPIDVRATKIEVVIKWEEKQFNHKKYPEYAGRQHKQTFVFTEN</sequence>
<proteinExistence type="predicted"/>
<dbReference type="RefSeq" id="WP_276105215.1">
    <property type="nucleotide sequence ID" value="NZ_CP119629.1"/>
</dbReference>
<dbReference type="EMBL" id="CP119629">
    <property type="protein sequence ID" value="WES06007.1"/>
    <property type="molecule type" value="Genomic_DNA"/>
</dbReference>
<feature type="chain" id="PRO_5043735520" description="Cell surface protein" evidence="1">
    <location>
        <begin position="25"/>
        <end position="157"/>
    </location>
</feature>
<gene>
    <name evidence="2" type="ORF">P3K65_22110</name>
</gene>
<evidence type="ECO:0000256" key="1">
    <source>
        <dbReference type="SAM" id="SignalP"/>
    </source>
</evidence>
<name>A0AAX3Q9Z2_9BACI</name>
<reference evidence="2" key="1">
    <citation type="submission" date="2023-03" db="EMBL/GenBank/DDBJ databases">
        <authorList>
            <person name="Liu Z."/>
        </authorList>
    </citation>
    <scope>NUCLEOTIDE SEQUENCE</scope>
    <source>
        <strain evidence="2">Bc006</strain>
    </source>
</reference>
<dbReference type="AlphaFoldDB" id="A0AAX3Q9Z2"/>
<evidence type="ECO:0000313" key="2">
    <source>
        <dbReference type="EMBL" id="WES06007.1"/>
    </source>
</evidence>
<protein>
    <recommendedName>
        <fullName evidence="4">Cell surface protein</fullName>
    </recommendedName>
</protein>
<feature type="signal peptide" evidence="1">
    <location>
        <begin position="1"/>
        <end position="24"/>
    </location>
</feature>
<keyword evidence="1" id="KW-0732">Signal</keyword>